<accession>A0A151WLZ7</accession>
<organism evidence="2 3">
    <name type="scientific">Mycetomoellerius zeteki</name>
    <dbReference type="NCBI Taxonomy" id="64791"/>
    <lineage>
        <taxon>Eukaryota</taxon>
        <taxon>Metazoa</taxon>
        <taxon>Ecdysozoa</taxon>
        <taxon>Arthropoda</taxon>
        <taxon>Hexapoda</taxon>
        <taxon>Insecta</taxon>
        <taxon>Pterygota</taxon>
        <taxon>Neoptera</taxon>
        <taxon>Endopterygota</taxon>
        <taxon>Hymenoptera</taxon>
        <taxon>Apocrita</taxon>
        <taxon>Aculeata</taxon>
        <taxon>Formicoidea</taxon>
        <taxon>Formicidae</taxon>
        <taxon>Myrmicinae</taxon>
        <taxon>Mycetomoellerius</taxon>
    </lineage>
</organism>
<sequence length="493" mass="56504">MAAPVVTCTCRTCSKARVTLERIFNVLDTYGWLLDSYVVDFFQEQLWKRLPKSWRTTLQTVSPDEFGKWLAGDISCSRVWPLSLLTLRQVARNLQLNRDHQNDENIWRCNGRKQTENSSENFVLECKNEGLHDSWNKHNLFLKHVKIKKRHEIQQIARVCADCAQESNAECIVDVGAGVGHLARSIAFKYGLHVICIEQDALLSQQARKWDKELLVSLSKHLPDLPVNMPQHISIKLEDTNSDLSETIRDIRRTFSDNFNLNRKKSGFGIVGLHPCGDLAATLLKLYTSQCETRFICIVGCCYMKLTLENPADVSNGYPLSKYLSSFTKHKLSYTALEVACHAIESYCDKLKTGNYEDLIVHAYRAALETVLLKRNSQLRHTQVRNVKVTKPVTFEQYCMAATADFEPNLRPKDSDFQNPQIKCYLNQWRQIVIFGALRTMIAPLVETVVLLDRFLYLSENDLAPILKPVFNPRLSPRNFLLLSMKNTKQSLS</sequence>
<evidence type="ECO:0000313" key="3">
    <source>
        <dbReference type="Proteomes" id="UP000075809"/>
    </source>
</evidence>
<feature type="domain" description="Methyltransferase" evidence="1">
    <location>
        <begin position="148"/>
        <end position="307"/>
    </location>
</feature>
<dbReference type="STRING" id="64791.A0A151WLZ7"/>
<dbReference type="SUPFAM" id="SSF53335">
    <property type="entry name" value="S-adenosyl-L-methionine-dependent methyltransferases"/>
    <property type="match status" value="1"/>
</dbReference>
<gene>
    <name evidence="2" type="ORF">ALC60_11948</name>
</gene>
<evidence type="ECO:0000259" key="1">
    <source>
        <dbReference type="Pfam" id="PF13679"/>
    </source>
</evidence>
<dbReference type="Proteomes" id="UP000075809">
    <property type="component" value="Unassembled WGS sequence"/>
</dbReference>
<dbReference type="PANTHER" id="PTHR12496:SF2">
    <property type="entry name" value="METHYLTRANSFERASE-LIKE PROTEIN 25B"/>
    <property type="match status" value="1"/>
</dbReference>
<name>A0A151WLZ7_9HYME</name>
<keyword evidence="3" id="KW-1185">Reference proteome</keyword>
<reference evidence="2 3" key="1">
    <citation type="submission" date="2015-09" db="EMBL/GenBank/DDBJ databases">
        <title>Trachymyrmex zeteki WGS genome.</title>
        <authorList>
            <person name="Nygaard S."/>
            <person name="Hu H."/>
            <person name="Boomsma J."/>
            <person name="Zhang G."/>
        </authorList>
    </citation>
    <scope>NUCLEOTIDE SEQUENCE [LARGE SCALE GENOMIC DNA]</scope>
    <source>
        <strain evidence="2">Tzet28-1</strain>
        <tissue evidence="2">Whole body</tissue>
    </source>
</reference>
<dbReference type="EMBL" id="KQ982944">
    <property type="protein sequence ID" value="KYQ48894.1"/>
    <property type="molecule type" value="Genomic_DNA"/>
</dbReference>
<evidence type="ECO:0000313" key="2">
    <source>
        <dbReference type="EMBL" id="KYQ48894.1"/>
    </source>
</evidence>
<dbReference type="Pfam" id="PF13679">
    <property type="entry name" value="Methyltransf_32"/>
    <property type="match status" value="1"/>
</dbReference>
<dbReference type="CDD" id="cd02440">
    <property type="entry name" value="AdoMet_MTases"/>
    <property type="match status" value="1"/>
</dbReference>
<dbReference type="AlphaFoldDB" id="A0A151WLZ7"/>
<proteinExistence type="predicted"/>
<dbReference type="InterPro" id="IPR029063">
    <property type="entry name" value="SAM-dependent_MTases_sf"/>
</dbReference>
<dbReference type="PANTHER" id="PTHR12496">
    <property type="entry name" value="CGI-41 METHYLTRANSFERASE"/>
    <property type="match status" value="1"/>
</dbReference>
<dbReference type="InterPro" id="IPR025714">
    <property type="entry name" value="Methyltranfer_dom"/>
</dbReference>
<dbReference type="InterPro" id="IPR052220">
    <property type="entry name" value="METTL25"/>
</dbReference>
<protein>
    <submittedName>
        <fullName evidence="2">UPF0431 protein C1orf66 like protein</fullName>
    </submittedName>
</protein>